<evidence type="ECO:0000313" key="1">
    <source>
        <dbReference type="EMBL" id="KAJ7615475.1"/>
    </source>
</evidence>
<dbReference type="EMBL" id="JARKIF010000024">
    <property type="protein sequence ID" value="KAJ7615475.1"/>
    <property type="molecule type" value="Genomic_DNA"/>
</dbReference>
<reference evidence="1" key="1">
    <citation type="submission" date="2023-03" db="EMBL/GenBank/DDBJ databases">
        <title>Massive genome expansion in bonnet fungi (Mycena s.s.) driven by repeated elements and novel gene families across ecological guilds.</title>
        <authorList>
            <consortium name="Lawrence Berkeley National Laboratory"/>
            <person name="Harder C.B."/>
            <person name="Miyauchi S."/>
            <person name="Viragh M."/>
            <person name="Kuo A."/>
            <person name="Thoen E."/>
            <person name="Andreopoulos B."/>
            <person name="Lu D."/>
            <person name="Skrede I."/>
            <person name="Drula E."/>
            <person name="Henrissat B."/>
            <person name="Morin E."/>
            <person name="Kohler A."/>
            <person name="Barry K."/>
            <person name="LaButti K."/>
            <person name="Morin E."/>
            <person name="Salamov A."/>
            <person name="Lipzen A."/>
            <person name="Mereny Z."/>
            <person name="Hegedus B."/>
            <person name="Baldrian P."/>
            <person name="Stursova M."/>
            <person name="Weitz H."/>
            <person name="Taylor A."/>
            <person name="Grigoriev I.V."/>
            <person name="Nagy L.G."/>
            <person name="Martin F."/>
            <person name="Kauserud H."/>
        </authorList>
    </citation>
    <scope>NUCLEOTIDE SEQUENCE</scope>
    <source>
        <strain evidence="1">9284</strain>
    </source>
</reference>
<protein>
    <submittedName>
        <fullName evidence="1">Uncharacterized protein</fullName>
    </submittedName>
</protein>
<keyword evidence="2" id="KW-1185">Reference proteome</keyword>
<accession>A0AAD7BBA5</accession>
<proteinExistence type="predicted"/>
<gene>
    <name evidence="1" type="ORF">FB45DRAFT_1108171</name>
</gene>
<evidence type="ECO:0000313" key="2">
    <source>
        <dbReference type="Proteomes" id="UP001221142"/>
    </source>
</evidence>
<organism evidence="1 2">
    <name type="scientific">Roridomyces roridus</name>
    <dbReference type="NCBI Taxonomy" id="1738132"/>
    <lineage>
        <taxon>Eukaryota</taxon>
        <taxon>Fungi</taxon>
        <taxon>Dikarya</taxon>
        <taxon>Basidiomycota</taxon>
        <taxon>Agaricomycotina</taxon>
        <taxon>Agaricomycetes</taxon>
        <taxon>Agaricomycetidae</taxon>
        <taxon>Agaricales</taxon>
        <taxon>Marasmiineae</taxon>
        <taxon>Mycenaceae</taxon>
        <taxon>Roridomyces</taxon>
    </lineage>
</organism>
<dbReference type="AlphaFoldDB" id="A0AAD7BBA5"/>
<comment type="caution">
    <text evidence="1">The sequence shown here is derived from an EMBL/GenBank/DDBJ whole genome shotgun (WGS) entry which is preliminary data.</text>
</comment>
<sequence length="355" mass="39620">MITWPQNLLDAVVEEISDMITLKRCSLASRSFVVPCQRRLFHVVVVEDTETSIRRTTQQFAAFPHLRSYVKELDITAPESKKQLKELASLLPMFQDSARMKWSGTEWPEYLVAALKESLQNPSMQSLTLMICENMAPSLLSYAATSVSQLDLSIVSLDDGAGSAAEVVPGSQLRYLSHSLADLVGTQNTILPLLPHLSGLETLEDDLSSASQFKLIMEASHKTLKKLYLRQLDFPKLAQIPRTLPMHSLCVLHLDFLSASSKLCILALLSALPLYPIITNLETLSVYISPADKVPVPTTSDLRRILDAYGALRVFEVELAWTLPPGETSSPLAEYIRRQTPTRIRVSISNRRDEE</sequence>
<dbReference type="Proteomes" id="UP001221142">
    <property type="component" value="Unassembled WGS sequence"/>
</dbReference>
<name>A0AAD7BBA5_9AGAR</name>